<feature type="compositionally biased region" description="Basic and acidic residues" evidence="1">
    <location>
        <begin position="71"/>
        <end position="86"/>
    </location>
</feature>
<name>A0ABV2BTM7_9GAMM</name>
<feature type="compositionally biased region" description="Polar residues" evidence="1">
    <location>
        <begin position="127"/>
        <end position="139"/>
    </location>
</feature>
<dbReference type="EMBL" id="JBEVCJ010000008">
    <property type="protein sequence ID" value="MET1255259.1"/>
    <property type="molecule type" value="Genomic_DNA"/>
</dbReference>
<evidence type="ECO:0000313" key="2">
    <source>
        <dbReference type="EMBL" id="MET1255259.1"/>
    </source>
</evidence>
<protein>
    <submittedName>
        <fullName evidence="2">Uncharacterized protein</fullName>
    </submittedName>
</protein>
<sequence>MASENDDFMPTGMGKSKNEVSQEFSETAQDSIQEVSQDKSNEVVEVEVPDMIKEDNPHPQLRPGYDTSDVDAEHFEIKEQRDREKYSQQQDAFDQIDEQLGRDTEKEKTYDKDLDSFEKIDKESSLSERFNSRSQGWEL</sequence>
<feature type="compositionally biased region" description="Polar residues" evidence="1">
    <location>
        <begin position="19"/>
        <end position="35"/>
    </location>
</feature>
<organism evidence="2 3">
    <name type="scientific">Aliikangiella maris</name>
    <dbReference type="NCBI Taxonomy" id="3162458"/>
    <lineage>
        <taxon>Bacteria</taxon>
        <taxon>Pseudomonadati</taxon>
        <taxon>Pseudomonadota</taxon>
        <taxon>Gammaproteobacteria</taxon>
        <taxon>Oceanospirillales</taxon>
        <taxon>Pleioneaceae</taxon>
        <taxon>Aliikangiella</taxon>
    </lineage>
</organism>
<comment type="caution">
    <text evidence="2">The sequence shown here is derived from an EMBL/GenBank/DDBJ whole genome shotgun (WGS) entry which is preliminary data.</text>
</comment>
<dbReference type="RefSeq" id="WP_353895843.1">
    <property type="nucleotide sequence ID" value="NZ_JBEVCJ010000008.1"/>
</dbReference>
<gene>
    <name evidence="2" type="ORF">ABVT43_09000</name>
</gene>
<feature type="compositionally biased region" description="Basic and acidic residues" evidence="1">
    <location>
        <begin position="99"/>
        <end position="126"/>
    </location>
</feature>
<dbReference type="Proteomes" id="UP001548189">
    <property type="component" value="Unassembled WGS sequence"/>
</dbReference>
<evidence type="ECO:0000256" key="1">
    <source>
        <dbReference type="SAM" id="MobiDB-lite"/>
    </source>
</evidence>
<proteinExistence type="predicted"/>
<evidence type="ECO:0000313" key="3">
    <source>
        <dbReference type="Proteomes" id="UP001548189"/>
    </source>
</evidence>
<reference evidence="2 3" key="1">
    <citation type="submission" date="2024-06" db="EMBL/GenBank/DDBJ databases">
        <authorList>
            <person name="Li F."/>
        </authorList>
    </citation>
    <scope>NUCLEOTIDE SEQUENCE [LARGE SCALE GENOMIC DNA]</scope>
    <source>
        <strain evidence="2 3">GXAS 311</strain>
    </source>
</reference>
<feature type="region of interest" description="Disordered" evidence="1">
    <location>
        <begin position="1"/>
        <end position="139"/>
    </location>
</feature>
<accession>A0ABV2BTM7</accession>
<keyword evidence="3" id="KW-1185">Reference proteome</keyword>